<dbReference type="InterPro" id="IPR007197">
    <property type="entry name" value="rSAM"/>
</dbReference>
<sequence>MSDDARLRIAEIFASVQGEGSWVGIPSVFVRVSGCNLRCAWCDTPYASWRPEGPVMPVGEILERVIATGIDHVVLTGGEPMLFGGVETLAEECHRLGKTITIETAGTIYRELPCDLMSISPKLANSTPQDEAWRERHESTRLQIDVLQRLIDRYRYQLKFVVGPNVEADLVEIEGLLSRLRGVVPQRVLLMPEGTDAETLHRRARALVGPVMRRNWRLTTRLHIDLFGNTKGT</sequence>
<dbReference type="AlphaFoldDB" id="A0A068NL80"/>
<name>A0A068NL80_FIMGI</name>
<keyword evidence="11" id="KW-1185">Reference proteome</keyword>
<dbReference type="OrthoDB" id="9792276at2"/>
<feature type="binding site" evidence="8">
    <location>
        <position position="31"/>
    </location>
    <ligand>
        <name>substrate</name>
    </ligand>
</feature>
<keyword evidence="2 8" id="KW-0949">S-adenosyl-L-methionine</keyword>
<feature type="binding site" evidence="8">
    <location>
        <position position="78"/>
    </location>
    <ligand>
        <name>S-adenosyl-L-methionine</name>
        <dbReference type="ChEBI" id="CHEBI:59789"/>
    </ligand>
</feature>
<keyword evidence="7 8" id="KW-0456">Lyase</keyword>
<comment type="cofactor">
    <cofactor evidence="8">
        <name>[4Fe-4S] cluster</name>
        <dbReference type="ChEBI" id="CHEBI:49883"/>
    </cofactor>
    <text evidence="8">Binds 1 [4Fe-4S] cluster. The cluster is coordinated with 3 cysteines and an exchangeable S-adenosyl-L-methionine.</text>
</comment>
<evidence type="ECO:0000313" key="11">
    <source>
        <dbReference type="Proteomes" id="UP000027982"/>
    </source>
</evidence>
<feature type="binding site" evidence="8">
    <location>
        <position position="39"/>
    </location>
    <ligand>
        <name>[4Fe-4S] cluster</name>
        <dbReference type="ChEBI" id="CHEBI:49883"/>
        <note>4Fe-4S-S-AdoMet</note>
    </ligand>
</feature>
<dbReference type="GO" id="GO:0008616">
    <property type="term" value="P:tRNA queuosine(34) biosynthetic process"/>
    <property type="evidence" value="ECO:0007669"/>
    <property type="project" value="UniProtKB-UniRule"/>
</dbReference>
<evidence type="ECO:0000256" key="5">
    <source>
        <dbReference type="ARBA" id="ARBA00023004"/>
    </source>
</evidence>
<dbReference type="HOGENOM" id="CLU_066739_2_1_0"/>
<feature type="binding site" evidence="8">
    <location>
        <position position="42"/>
    </location>
    <ligand>
        <name>[4Fe-4S] cluster</name>
        <dbReference type="ChEBI" id="CHEBI:49883"/>
        <note>4Fe-4S-S-AdoMet</note>
    </ligand>
</feature>
<comment type="caution">
    <text evidence="8">Lacks conserved residue(s) required for the propagation of feature annotation.</text>
</comment>
<comment type="similarity">
    <text evidence="8">Belongs to the radical SAM superfamily. 7-carboxy-7-deazaguanine synthase family.</text>
</comment>
<feature type="binding site" evidence="8">
    <location>
        <position position="35"/>
    </location>
    <ligand>
        <name>[4Fe-4S] cluster</name>
        <dbReference type="ChEBI" id="CHEBI:49883"/>
        <note>4Fe-4S-S-AdoMet</note>
    </ligand>
</feature>
<dbReference type="GO" id="GO:0016840">
    <property type="term" value="F:carbon-nitrogen lyase activity"/>
    <property type="evidence" value="ECO:0007669"/>
    <property type="project" value="UniProtKB-UniRule"/>
</dbReference>
<feature type="domain" description="Radical SAM core" evidence="9">
    <location>
        <begin position="22"/>
        <end position="229"/>
    </location>
</feature>
<dbReference type="SFLD" id="SFLDS00029">
    <property type="entry name" value="Radical_SAM"/>
    <property type="match status" value="1"/>
</dbReference>
<comment type="catalytic activity">
    <reaction evidence="8">
        <text>6-carboxy-5,6,7,8-tetrahydropterin + H(+) = 7-carboxy-7-carbaguanine + NH4(+)</text>
        <dbReference type="Rhea" id="RHEA:27974"/>
        <dbReference type="ChEBI" id="CHEBI:15378"/>
        <dbReference type="ChEBI" id="CHEBI:28938"/>
        <dbReference type="ChEBI" id="CHEBI:61032"/>
        <dbReference type="ChEBI" id="CHEBI:61036"/>
        <dbReference type="EC" id="4.3.99.3"/>
    </reaction>
</comment>
<dbReference type="CDD" id="cd01335">
    <property type="entry name" value="Radical_SAM"/>
    <property type="match status" value="1"/>
</dbReference>
<dbReference type="PANTHER" id="PTHR42836">
    <property type="entry name" value="7-CARBOXY-7-DEAZAGUANINE SYNTHASE"/>
    <property type="match status" value="1"/>
</dbReference>
<dbReference type="EMBL" id="CP007139">
    <property type="protein sequence ID" value="AIE84167.1"/>
    <property type="molecule type" value="Genomic_DNA"/>
</dbReference>
<dbReference type="InterPro" id="IPR024924">
    <property type="entry name" value="7-CO-7-deazaguanine_synth-like"/>
</dbReference>
<evidence type="ECO:0000256" key="4">
    <source>
        <dbReference type="ARBA" id="ARBA00022842"/>
    </source>
</evidence>
<comment type="cofactor">
    <cofactor evidence="8">
        <name>S-adenosyl-L-methionine</name>
        <dbReference type="ChEBI" id="CHEBI:59789"/>
    </cofactor>
    <text evidence="8">Binds 1 S-adenosyl-L-methionine per subunit.</text>
</comment>
<accession>A0A068NL80</accession>
<feature type="binding site" evidence="8">
    <location>
        <begin position="16"/>
        <end position="18"/>
    </location>
    <ligand>
        <name>substrate</name>
    </ligand>
</feature>
<evidence type="ECO:0000256" key="2">
    <source>
        <dbReference type="ARBA" id="ARBA00022691"/>
    </source>
</evidence>
<dbReference type="Pfam" id="PF04055">
    <property type="entry name" value="Radical_SAM"/>
    <property type="match status" value="1"/>
</dbReference>
<evidence type="ECO:0000256" key="7">
    <source>
        <dbReference type="ARBA" id="ARBA00023239"/>
    </source>
</evidence>
<dbReference type="eggNOG" id="COG0602">
    <property type="taxonomic scope" value="Bacteria"/>
</dbReference>
<dbReference type="PIRSF" id="PIRSF000370">
    <property type="entry name" value="QueE"/>
    <property type="match status" value="1"/>
</dbReference>
<evidence type="ECO:0000313" key="10">
    <source>
        <dbReference type="EMBL" id="AIE84167.1"/>
    </source>
</evidence>
<comment type="cofactor">
    <cofactor evidence="8">
        <name>Mg(2+)</name>
        <dbReference type="ChEBI" id="CHEBI:18420"/>
    </cofactor>
</comment>
<organism evidence="10 11">
    <name type="scientific">Fimbriimonas ginsengisoli Gsoil 348</name>
    <dbReference type="NCBI Taxonomy" id="661478"/>
    <lineage>
        <taxon>Bacteria</taxon>
        <taxon>Bacillati</taxon>
        <taxon>Armatimonadota</taxon>
        <taxon>Fimbriimonadia</taxon>
        <taxon>Fimbriimonadales</taxon>
        <taxon>Fimbriimonadaceae</taxon>
        <taxon>Fimbriimonas</taxon>
    </lineage>
</organism>
<dbReference type="STRING" id="661478.OP10G_0799"/>
<dbReference type="Proteomes" id="UP000027982">
    <property type="component" value="Chromosome"/>
</dbReference>
<reference evidence="10 11" key="1">
    <citation type="journal article" date="2014" name="PLoS ONE">
        <title>The first complete genome sequence of the class fimbriimonadia in the phylum armatimonadetes.</title>
        <authorList>
            <person name="Hu Z.Y."/>
            <person name="Wang Y.Z."/>
            <person name="Im W.T."/>
            <person name="Wang S.Y."/>
            <person name="Zhao G.P."/>
            <person name="Zheng H.J."/>
            <person name="Quan Z.X."/>
        </authorList>
    </citation>
    <scope>NUCLEOTIDE SEQUENCE [LARGE SCALE GENOMIC DNA]</scope>
    <source>
        <strain evidence="10">Gsoil 348</strain>
    </source>
</reference>
<protein>
    <recommendedName>
        <fullName evidence="8">7-carboxy-7-deazaguanine synthase</fullName>
        <shortName evidence="8">CDG synthase</shortName>
        <ecNumber evidence="8">4.3.99.3</ecNumber>
    </recommendedName>
    <alternativeName>
        <fullName evidence="8">Queuosine biosynthesis protein QueE</fullName>
    </alternativeName>
</protein>
<dbReference type="RefSeq" id="WP_025227187.1">
    <property type="nucleotide sequence ID" value="NZ_CP007139.1"/>
</dbReference>
<dbReference type="EC" id="4.3.99.3" evidence="8"/>
<dbReference type="InterPro" id="IPR013785">
    <property type="entry name" value="Aldolase_TIM"/>
</dbReference>
<dbReference type="PANTHER" id="PTHR42836:SF1">
    <property type="entry name" value="7-CARBOXY-7-DEAZAGUANINE SYNTHASE"/>
    <property type="match status" value="1"/>
</dbReference>
<feature type="binding site" evidence="8">
    <location>
        <position position="44"/>
    </location>
    <ligand>
        <name>Mg(2+)</name>
        <dbReference type="ChEBI" id="CHEBI:18420"/>
    </ligand>
</feature>
<comment type="subunit">
    <text evidence="8">Homodimer.</text>
</comment>
<dbReference type="HAMAP" id="MF_00917">
    <property type="entry name" value="QueE"/>
    <property type="match status" value="1"/>
</dbReference>
<feature type="binding site" evidence="8">
    <location>
        <position position="76"/>
    </location>
    <ligand>
        <name>substrate</name>
    </ligand>
</feature>
<dbReference type="GO" id="GO:0000287">
    <property type="term" value="F:magnesium ion binding"/>
    <property type="evidence" value="ECO:0007669"/>
    <property type="project" value="UniProtKB-UniRule"/>
</dbReference>
<keyword evidence="5 8" id="KW-0408">Iron</keyword>
<dbReference type="GO" id="GO:1904047">
    <property type="term" value="F:S-adenosyl-L-methionine binding"/>
    <property type="evidence" value="ECO:0007669"/>
    <property type="project" value="UniProtKB-UniRule"/>
</dbReference>
<evidence type="ECO:0000256" key="1">
    <source>
        <dbReference type="ARBA" id="ARBA00022485"/>
    </source>
</evidence>
<dbReference type="InterPro" id="IPR058240">
    <property type="entry name" value="rSAM_sf"/>
</dbReference>
<evidence type="ECO:0000256" key="8">
    <source>
        <dbReference type="HAMAP-Rule" id="MF_00917"/>
    </source>
</evidence>
<dbReference type="Gene3D" id="3.20.20.70">
    <property type="entry name" value="Aldolase class I"/>
    <property type="match status" value="1"/>
</dbReference>
<keyword evidence="1 8" id="KW-0004">4Fe-4S</keyword>
<comment type="pathway">
    <text evidence="8">Purine metabolism; 7-cyano-7-deazaguanine biosynthesis.</text>
</comment>
<keyword evidence="8" id="KW-0671">Queuosine biosynthesis</keyword>
<keyword evidence="4 8" id="KW-0460">Magnesium</keyword>
<dbReference type="UniPathway" id="UPA00391"/>
<feature type="binding site" evidence="8">
    <location>
        <begin position="120"/>
        <end position="122"/>
    </location>
    <ligand>
        <name>S-adenosyl-L-methionine</name>
        <dbReference type="ChEBI" id="CHEBI:59789"/>
    </ligand>
</feature>
<keyword evidence="6 8" id="KW-0411">Iron-sulfur</keyword>
<feature type="binding site" evidence="8">
    <location>
        <begin position="41"/>
        <end position="43"/>
    </location>
    <ligand>
        <name>S-adenosyl-L-methionine</name>
        <dbReference type="ChEBI" id="CHEBI:59789"/>
    </ligand>
</feature>
<evidence type="ECO:0000256" key="6">
    <source>
        <dbReference type="ARBA" id="ARBA00023014"/>
    </source>
</evidence>
<proteinExistence type="inferred from homology"/>
<dbReference type="PROSITE" id="PS51918">
    <property type="entry name" value="RADICAL_SAM"/>
    <property type="match status" value="1"/>
</dbReference>
<dbReference type="SUPFAM" id="SSF102114">
    <property type="entry name" value="Radical SAM enzymes"/>
    <property type="match status" value="1"/>
</dbReference>
<gene>
    <name evidence="8" type="primary">queE</name>
    <name evidence="10" type="ORF">OP10G_0799</name>
</gene>
<evidence type="ECO:0000259" key="9">
    <source>
        <dbReference type="PROSITE" id="PS51918"/>
    </source>
</evidence>
<keyword evidence="3 8" id="KW-0479">Metal-binding</keyword>
<evidence type="ECO:0000256" key="3">
    <source>
        <dbReference type="ARBA" id="ARBA00022723"/>
    </source>
</evidence>
<dbReference type="KEGG" id="fgi:OP10G_0799"/>
<comment type="function">
    <text evidence="8">Catalyzes the complex heterocyclic radical-mediated conversion of 6-carboxy-5,6,7,8-tetrahydropterin (CPH4) to 7-carboxy-7-deazaguanine (CDG), a step common to the biosynthetic pathways of all 7-deazapurine-containing compounds.</text>
</comment>
<dbReference type="GO" id="GO:0051539">
    <property type="term" value="F:4 iron, 4 sulfur cluster binding"/>
    <property type="evidence" value="ECO:0007669"/>
    <property type="project" value="UniProtKB-UniRule"/>
</dbReference>